<evidence type="ECO:0000313" key="3">
    <source>
        <dbReference type="Proteomes" id="UP001243286"/>
    </source>
</evidence>
<keyword evidence="3" id="KW-1185">Reference proteome</keyword>
<keyword evidence="1" id="KW-0472">Membrane</keyword>
<comment type="caution">
    <text evidence="2">The sequence shown here is derived from an EMBL/GenBank/DDBJ whole genome shotgun (WGS) entry which is preliminary data.</text>
</comment>
<dbReference type="RefSeq" id="WP_282356959.1">
    <property type="nucleotide sequence ID" value="NZ_JASBQV010000025.1"/>
</dbReference>
<feature type="transmembrane region" description="Helical" evidence="1">
    <location>
        <begin position="6"/>
        <end position="21"/>
    </location>
</feature>
<protein>
    <recommendedName>
        <fullName evidence="4">Type II secretion system protein GspF domain-containing protein</fullName>
    </recommendedName>
</protein>
<reference evidence="2 3" key="1">
    <citation type="submission" date="2023-04" db="EMBL/GenBank/DDBJ databases">
        <title>Antarctic isolates genomes.</title>
        <authorList>
            <person name="Dimov S.G."/>
        </authorList>
    </citation>
    <scope>NUCLEOTIDE SEQUENCE [LARGE SCALE GENOMIC DNA]</scope>
    <source>
        <strain evidence="2 3">AL19</strain>
    </source>
</reference>
<dbReference type="Proteomes" id="UP001243286">
    <property type="component" value="Unassembled WGS sequence"/>
</dbReference>
<evidence type="ECO:0000313" key="2">
    <source>
        <dbReference type="EMBL" id="MDI3235966.1"/>
    </source>
</evidence>
<keyword evidence="1" id="KW-0812">Transmembrane</keyword>
<dbReference type="EMBL" id="JASBQV010000025">
    <property type="protein sequence ID" value="MDI3235966.1"/>
    <property type="molecule type" value="Genomic_DNA"/>
</dbReference>
<evidence type="ECO:0000256" key="1">
    <source>
        <dbReference type="SAM" id="Phobius"/>
    </source>
</evidence>
<name>A0ABT6R4V6_9BACL</name>
<keyword evidence="1" id="KW-1133">Transmembrane helix</keyword>
<evidence type="ECO:0008006" key="4">
    <source>
        <dbReference type="Google" id="ProtNLM"/>
    </source>
</evidence>
<feature type="transmembrane region" description="Helical" evidence="1">
    <location>
        <begin position="252"/>
        <end position="272"/>
    </location>
</feature>
<organism evidence="2 3">
    <name type="scientific">Exiguobacterium antarcticum</name>
    <dbReference type="NCBI Taxonomy" id="132920"/>
    <lineage>
        <taxon>Bacteria</taxon>
        <taxon>Bacillati</taxon>
        <taxon>Bacillota</taxon>
        <taxon>Bacilli</taxon>
        <taxon>Bacillales</taxon>
        <taxon>Bacillales Family XII. Incertae Sedis</taxon>
        <taxon>Exiguobacterium</taxon>
    </lineage>
</organism>
<gene>
    <name evidence="2" type="ORF">QK289_13195</name>
</gene>
<feature type="transmembrane region" description="Helical" evidence="1">
    <location>
        <begin position="82"/>
        <end position="104"/>
    </location>
</feature>
<proteinExistence type="predicted"/>
<sequence>MEIFITVILFLIVMFAMYYILNPNKGITASEILLEGGEHLQGNKKVLSKSMQGKNKKVLDLKNKLSLSGMNMTVKRFKQTKILYAVLFTTASLFCVTMTGTLVFKVMAGLAPFLYFYPDYQLKQKIKAAAWKRKLELPGYLKIVATLLKNHTPSKAIKKSVKYAGPYLKPFVDELAMDLETRPGDDEVLKKFAQNLDITEAHTFVIAIKQASEVNKEGALSILDDQIEVMDKLRHENYNYLISTKPLAFSKWNFFVVMLILLYPLVIVYVTFTESMQSM</sequence>
<accession>A0ABT6R4V6</accession>